<protein>
    <submittedName>
        <fullName evidence="1">YbjN domain-containing protein</fullName>
    </submittedName>
</protein>
<reference evidence="2" key="1">
    <citation type="journal article" date="2019" name="Int. J. Syst. Evol. Microbiol.">
        <title>The Global Catalogue of Microorganisms (GCM) 10K type strain sequencing project: providing services to taxonomists for standard genome sequencing and annotation.</title>
        <authorList>
            <consortium name="The Broad Institute Genomics Platform"/>
            <consortium name="The Broad Institute Genome Sequencing Center for Infectious Disease"/>
            <person name="Wu L."/>
            <person name="Ma J."/>
        </authorList>
    </citation>
    <scope>NUCLEOTIDE SEQUENCE [LARGE SCALE GENOMIC DNA]</scope>
    <source>
        <strain evidence="2">CECT 7297</strain>
    </source>
</reference>
<organism evidence="1 2">
    <name type="scientific">Marinobacter lacisalsi</name>
    <dbReference type="NCBI Taxonomy" id="475979"/>
    <lineage>
        <taxon>Bacteria</taxon>
        <taxon>Pseudomonadati</taxon>
        <taxon>Pseudomonadota</taxon>
        <taxon>Gammaproteobacteria</taxon>
        <taxon>Pseudomonadales</taxon>
        <taxon>Marinobacteraceae</taxon>
        <taxon>Marinobacter</taxon>
    </lineage>
</organism>
<comment type="caution">
    <text evidence="1">The sequence shown here is derived from an EMBL/GenBank/DDBJ whole genome shotgun (WGS) entry which is preliminary data.</text>
</comment>
<dbReference type="Pfam" id="PF22550">
    <property type="entry name" value="CesT_Tir_1"/>
    <property type="match status" value="1"/>
</dbReference>
<dbReference type="SUPFAM" id="SSF69635">
    <property type="entry name" value="Type III secretory system chaperone-like"/>
    <property type="match status" value="1"/>
</dbReference>
<dbReference type="InterPro" id="IPR054345">
    <property type="entry name" value="Tir-like"/>
</dbReference>
<gene>
    <name evidence="1" type="ORF">ACFOZ5_00885</name>
</gene>
<dbReference type="Proteomes" id="UP001595798">
    <property type="component" value="Unassembled WGS sequence"/>
</dbReference>
<evidence type="ECO:0000313" key="2">
    <source>
        <dbReference type="Proteomes" id="UP001595798"/>
    </source>
</evidence>
<evidence type="ECO:0000313" key="1">
    <source>
        <dbReference type="EMBL" id="MFC4257579.1"/>
    </source>
</evidence>
<dbReference type="RefSeq" id="WP_379884810.1">
    <property type="nucleotide sequence ID" value="NZ_JBHSDI010000001.1"/>
</dbReference>
<proteinExistence type="predicted"/>
<dbReference type="Gene3D" id="3.30.1460.10">
    <property type="match status" value="1"/>
</dbReference>
<sequence length="136" mass="15013">MSTPFETVKAYIETLAVQVDHEDPDEQLLVVSAEQQGIHRLVLDCEDDILVLEQYLLDIPSATADNYRDLLKINRELIHGALCLDETGTRLIFRDTLALANLDLNELESSVNALSLMLAEHADDLIQLAQQGGAAA</sequence>
<keyword evidence="2" id="KW-1185">Reference proteome</keyword>
<name>A0ABV8QEX5_9GAMM</name>
<dbReference type="EMBL" id="JBHSDI010000001">
    <property type="protein sequence ID" value="MFC4257579.1"/>
    <property type="molecule type" value="Genomic_DNA"/>
</dbReference>
<accession>A0ABV8QEX5</accession>